<proteinExistence type="predicted"/>
<feature type="transmembrane region" description="Helical" evidence="7">
    <location>
        <begin position="166"/>
        <end position="184"/>
    </location>
</feature>
<feature type="transmembrane region" description="Helical" evidence="7">
    <location>
        <begin position="214"/>
        <end position="233"/>
    </location>
</feature>
<dbReference type="AlphaFoldDB" id="A0A8H7PKX4"/>
<evidence type="ECO:0000256" key="5">
    <source>
        <dbReference type="ARBA" id="ARBA00023136"/>
    </source>
</evidence>
<evidence type="ECO:0000256" key="1">
    <source>
        <dbReference type="ARBA" id="ARBA00004141"/>
    </source>
</evidence>
<evidence type="ECO:0000256" key="3">
    <source>
        <dbReference type="ARBA" id="ARBA00022692"/>
    </source>
</evidence>
<keyword evidence="2" id="KW-0808">Transferase</keyword>
<dbReference type="InterPro" id="IPR049941">
    <property type="entry name" value="LPLAT_7/PORCN-like"/>
</dbReference>
<dbReference type="GO" id="GO:0016020">
    <property type="term" value="C:membrane"/>
    <property type="evidence" value="ECO:0007669"/>
    <property type="project" value="UniProtKB-SubCell"/>
</dbReference>
<dbReference type="OrthoDB" id="286734at2759"/>
<gene>
    <name evidence="8" type="ORF">INT43_001237</name>
</gene>
<evidence type="ECO:0000313" key="9">
    <source>
        <dbReference type="Proteomes" id="UP000654370"/>
    </source>
</evidence>
<dbReference type="Proteomes" id="UP000654370">
    <property type="component" value="Unassembled WGS sequence"/>
</dbReference>
<dbReference type="GO" id="GO:0005783">
    <property type="term" value="C:endoplasmic reticulum"/>
    <property type="evidence" value="ECO:0007669"/>
    <property type="project" value="TreeGrafter"/>
</dbReference>
<evidence type="ECO:0000256" key="7">
    <source>
        <dbReference type="SAM" id="Phobius"/>
    </source>
</evidence>
<feature type="transmembrane region" description="Helical" evidence="7">
    <location>
        <begin position="68"/>
        <end position="86"/>
    </location>
</feature>
<keyword evidence="4 7" id="KW-1133">Transmembrane helix</keyword>
<dbReference type="Pfam" id="PF03062">
    <property type="entry name" value="MBOAT"/>
    <property type="match status" value="1"/>
</dbReference>
<dbReference type="GO" id="GO:0030258">
    <property type="term" value="P:lipid modification"/>
    <property type="evidence" value="ECO:0007669"/>
    <property type="project" value="TreeGrafter"/>
</dbReference>
<keyword evidence="9" id="KW-1185">Reference proteome</keyword>
<evidence type="ECO:0000256" key="2">
    <source>
        <dbReference type="ARBA" id="ARBA00022679"/>
    </source>
</evidence>
<comment type="caution">
    <text evidence="8">The sequence shown here is derived from an EMBL/GenBank/DDBJ whole genome shotgun (WGS) entry which is preliminary data.</text>
</comment>
<organism evidence="8 9">
    <name type="scientific">Mortierella isabellina</name>
    <name type="common">Filamentous fungus</name>
    <name type="synonym">Umbelopsis isabellina</name>
    <dbReference type="NCBI Taxonomy" id="91625"/>
    <lineage>
        <taxon>Eukaryota</taxon>
        <taxon>Fungi</taxon>
        <taxon>Fungi incertae sedis</taxon>
        <taxon>Mucoromycota</taxon>
        <taxon>Mucoromycotina</taxon>
        <taxon>Umbelopsidomycetes</taxon>
        <taxon>Umbelopsidales</taxon>
        <taxon>Umbelopsidaceae</taxon>
        <taxon>Umbelopsis</taxon>
    </lineage>
</organism>
<dbReference type="InterPro" id="IPR004299">
    <property type="entry name" value="MBOAT_fam"/>
</dbReference>
<feature type="transmembrane region" description="Helical" evidence="7">
    <location>
        <begin position="418"/>
        <end position="438"/>
    </location>
</feature>
<feature type="transmembrane region" description="Helical" evidence="7">
    <location>
        <begin position="450"/>
        <end position="473"/>
    </location>
</feature>
<dbReference type="GO" id="GO:0003841">
    <property type="term" value="F:1-acylglycerol-3-phosphate O-acyltransferase activity"/>
    <property type="evidence" value="ECO:0007669"/>
    <property type="project" value="TreeGrafter"/>
</dbReference>
<keyword evidence="5 7" id="KW-0472">Membrane</keyword>
<name>A0A8H7PKX4_MORIS</name>
<reference evidence="8" key="1">
    <citation type="submission" date="2020-12" db="EMBL/GenBank/DDBJ databases">
        <title>Metabolic potential, ecology and presence of endohyphal bacteria is reflected in genomic diversity of Mucoromycotina.</title>
        <authorList>
            <person name="Muszewska A."/>
            <person name="Okrasinska A."/>
            <person name="Steczkiewicz K."/>
            <person name="Drgas O."/>
            <person name="Orlowska M."/>
            <person name="Perlinska-Lenart U."/>
            <person name="Aleksandrzak-Piekarczyk T."/>
            <person name="Szatraj K."/>
            <person name="Zielenkiewicz U."/>
            <person name="Pilsyk S."/>
            <person name="Malc E."/>
            <person name="Mieczkowski P."/>
            <person name="Kruszewska J.S."/>
            <person name="Biernat P."/>
            <person name="Pawlowska J."/>
        </authorList>
    </citation>
    <scope>NUCLEOTIDE SEQUENCE</scope>
    <source>
        <strain evidence="8">WA0000067209</strain>
    </source>
</reference>
<keyword evidence="3 7" id="KW-0812">Transmembrane</keyword>
<evidence type="ECO:0008006" key="10">
    <source>
        <dbReference type="Google" id="ProtNLM"/>
    </source>
</evidence>
<accession>A0A8H7PKX4</accession>
<evidence type="ECO:0000313" key="8">
    <source>
        <dbReference type="EMBL" id="KAG2175590.1"/>
    </source>
</evidence>
<keyword evidence="6" id="KW-0012">Acyltransferase</keyword>
<dbReference type="PANTHER" id="PTHR13906">
    <property type="entry name" value="PORCUPINE"/>
    <property type="match status" value="1"/>
</dbReference>
<feature type="transmembrane region" description="Helical" evidence="7">
    <location>
        <begin position="20"/>
        <end position="38"/>
    </location>
</feature>
<evidence type="ECO:0000256" key="4">
    <source>
        <dbReference type="ARBA" id="ARBA00022989"/>
    </source>
</evidence>
<protein>
    <recommendedName>
        <fullName evidence="10">MBOAT-domain-containing protein</fullName>
    </recommendedName>
</protein>
<evidence type="ECO:0000256" key="6">
    <source>
        <dbReference type="ARBA" id="ARBA00023315"/>
    </source>
</evidence>
<dbReference type="EMBL" id="JAEPQZ010000011">
    <property type="protein sequence ID" value="KAG2175590.1"/>
    <property type="molecule type" value="Genomic_DNA"/>
</dbReference>
<sequence>MFLDPYFEQVSKSAGIPFDHLKIAVSIFMTYPQAFIFNRLPNNPTIKHMYSIVLTCGTMLWFNRLYEGFAHLMVSAAITYVVTKYYKDKRMPWLNFALLMAHMSFSHIQRQRLGQLGDEGFDHTGPQMVLLIKLSSFGFNVYDATRPHERLTEYNKAMAVRQFPSLIEYFGWVLFFGGFIAGPANEYMDYKRFVTMEVFKDDKGKIVRPSCTRATFYLFVQGVVFMAILALFAHKFTFFACLEPSFNDLPFWKRFLFIQAAAFFARVKYYAVWLLAEGACVLCGLGFNGYDQKGHAKWNKVSNIRPWTYETAESVKVLLEHWNMRTNVWLKNYGERCTAEIVGPIYLRVSEEKPGFGATIITFATSALWHGFHPGYYMTFVSGSLVQNVAKKLRRHVRPFFFTEDLQHPLPTKRFYDLYGYIATQASLNFIASSFLILDFSGSLRVWRSLYFYPLIGIFLIEGSFAAGLGGYLKKMLKKRAERAGLKLQETKPREDKVIVSETGVEVFDEGGVKVGHTKLE</sequence>
<dbReference type="PANTHER" id="PTHR13906:SF4">
    <property type="entry name" value="LYSOPHOSPHOLIPID ACYLTRANSFERASE 6"/>
    <property type="match status" value="1"/>
</dbReference>
<feature type="transmembrane region" description="Helical" evidence="7">
    <location>
        <begin position="270"/>
        <end position="290"/>
    </location>
</feature>
<comment type="subcellular location">
    <subcellularLocation>
        <location evidence="1">Membrane</location>
        <topology evidence="1">Multi-pass membrane protein</topology>
    </subcellularLocation>
</comment>
<dbReference type="GO" id="GO:0047184">
    <property type="term" value="F:1-acylglycerophosphocholine O-acyltransferase activity"/>
    <property type="evidence" value="ECO:0007669"/>
    <property type="project" value="TreeGrafter"/>
</dbReference>
<dbReference type="GO" id="GO:0046474">
    <property type="term" value="P:glycerophospholipid biosynthetic process"/>
    <property type="evidence" value="ECO:0007669"/>
    <property type="project" value="TreeGrafter"/>
</dbReference>